<feature type="transmembrane region" description="Helical" evidence="7">
    <location>
        <begin position="21"/>
        <end position="40"/>
    </location>
</feature>
<dbReference type="EMBL" id="JBBBNY010000004">
    <property type="protein sequence ID" value="MEI7036682.1"/>
    <property type="molecule type" value="Genomic_DNA"/>
</dbReference>
<reference evidence="9 10" key="1">
    <citation type="journal article" date="2014" name="Int. J. Syst. Evol. Microbiol.">
        <title>Fulvimonas yonginensis sp. nov., isolated from greenhouse soil, and emended description of the genus Fulvimonas.</title>
        <authorList>
            <person name="Ahn J.H."/>
            <person name="Kim S.J."/>
            <person name="Weon H.Y."/>
            <person name="Hong S.B."/>
            <person name="Seok S.J."/>
            <person name="Kwon S.W."/>
        </authorList>
    </citation>
    <scope>NUCLEOTIDE SEQUENCE [LARGE SCALE GENOMIC DNA]</scope>
    <source>
        <strain evidence="9 10">KACC 16952</strain>
    </source>
</reference>
<organism evidence="9 10">
    <name type="scientific">Fulvimonas yonginensis</name>
    <dbReference type="NCBI Taxonomy" id="1495200"/>
    <lineage>
        <taxon>Bacteria</taxon>
        <taxon>Pseudomonadati</taxon>
        <taxon>Pseudomonadota</taxon>
        <taxon>Gammaproteobacteria</taxon>
        <taxon>Lysobacterales</taxon>
        <taxon>Rhodanobacteraceae</taxon>
        <taxon>Fulvimonas</taxon>
    </lineage>
</organism>
<dbReference type="PANTHER" id="PTHR32309:SF13">
    <property type="entry name" value="FERRIC ENTEROBACTIN TRANSPORT PROTEIN FEPE"/>
    <property type="match status" value="1"/>
</dbReference>
<comment type="subcellular location">
    <subcellularLocation>
        <location evidence="1">Cell membrane</location>
        <topology evidence="1">Multi-pass membrane protein</topology>
    </subcellularLocation>
</comment>
<dbReference type="Proteomes" id="UP001381174">
    <property type="component" value="Unassembled WGS sequence"/>
</dbReference>
<accession>A0ABU8JAV5</accession>
<gene>
    <name evidence="9" type="ORF">WAT24_07935</name>
</gene>
<feature type="region of interest" description="Disordered" evidence="6">
    <location>
        <begin position="169"/>
        <end position="189"/>
    </location>
</feature>
<keyword evidence="3 7" id="KW-0812">Transmembrane</keyword>
<evidence type="ECO:0000313" key="10">
    <source>
        <dbReference type="Proteomes" id="UP001381174"/>
    </source>
</evidence>
<dbReference type="InterPro" id="IPR050445">
    <property type="entry name" value="Bact_polysacc_biosynth/exp"/>
</dbReference>
<feature type="domain" description="Polysaccharide chain length determinant N-terminal" evidence="8">
    <location>
        <begin position="4"/>
        <end position="55"/>
    </location>
</feature>
<dbReference type="PANTHER" id="PTHR32309">
    <property type="entry name" value="TYROSINE-PROTEIN KINASE"/>
    <property type="match status" value="1"/>
</dbReference>
<keyword evidence="4 7" id="KW-1133">Transmembrane helix</keyword>
<evidence type="ECO:0000256" key="7">
    <source>
        <dbReference type="SAM" id="Phobius"/>
    </source>
</evidence>
<evidence type="ECO:0000259" key="8">
    <source>
        <dbReference type="Pfam" id="PF02706"/>
    </source>
</evidence>
<evidence type="ECO:0000256" key="6">
    <source>
        <dbReference type="SAM" id="MobiDB-lite"/>
    </source>
</evidence>
<evidence type="ECO:0000256" key="4">
    <source>
        <dbReference type="ARBA" id="ARBA00022989"/>
    </source>
</evidence>
<dbReference type="InterPro" id="IPR003856">
    <property type="entry name" value="LPS_length_determ_N"/>
</dbReference>
<proteinExistence type="predicted"/>
<dbReference type="Pfam" id="PF02706">
    <property type="entry name" value="Wzz"/>
    <property type="match status" value="1"/>
</dbReference>
<sequence length="279" mass="31354">MEQDEIYLADLWRVLRREWRWFAAVLAVVLAGALAFALTARPQWEASAWIRPGQLGPVPAGEDPRIEPFQRVIDRMGTVPFQDAVLHDLGLPFRSREAHLYRDSFRLEPSPYAGLIKFSVRAASPQQARRFAETTFEHLRALHERLMAEPLGLAQARLRQAQAQLDDATAERDRLQRAVAPTTRDAADRPSRQDLMLASMVLSSSNQEVRQLQQTVSDLKARLTATYSYRTSLAWPIYVPDRRAYPNRVLIVGAGLVLGLGLGVMAALARHAARRGRVG</sequence>
<keyword evidence="5 7" id="KW-0472">Membrane</keyword>
<keyword evidence="10" id="KW-1185">Reference proteome</keyword>
<dbReference type="RefSeq" id="WP_336807309.1">
    <property type="nucleotide sequence ID" value="NZ_JBBBNY010000004.1"/>
</dbReference>
<feature type="transmembrane region" description="Helical" evidence="7">
    <location>
        <begin position="249"/>
        <end position="269"/>
    </location>
</feature>
<evidence type="ECO:0000256" key="5">
    <source>
        <dbReference type="ARBA" id="ARBA00023136"/>
    </source>
</evidence>
<evidence type="ECO:0000256" key="1">
    <source>
        <dbReference type="ARBA" id="ARBA00004651"/>
    </source>
</evidence>
<name>A0ABU8JAV5_9GAMM</name>
<evidence type="ECO:0000256" key="3">
    <source>
        <dbReference type="ARBA" id="ARBA00022692"/>
    </source>
</evidence>
<keyword evidence="2" id="KW-1003">Cell membrane</keyword>
<protein>
    <submittedName>
        <fullName evidence="9">Wzz/FepE/Etk N-terminal domain-containing protein</fullName>
    </submittedName>
</protein>
<evidence type="ECO:0000313" key="9">
    <source>
        <dbReference type="EMBL" id="MEI7036682.1"/>
    </source>
</evidence>
<comment type="caution">
    <text evidence="9">The sequence shown here is derived from an EMBL/GenBank/DDBJ whole genome shotgun (WGS) entry which is preliminary data.</text>
</comment>
<evidence type="ECO:0000256" key="2">
    <source>
        <dbReference type="ARBA" id="ARBA00022475"/>
    </source>
</evidence>